<name>A0A291IRS9_9MOLU</name>
<dbReference type="CDD" id="cd09294">
    <property type="entry name" value="SmpB"/>
    <property type="match status" value="1"/>
</dbReference>
<dbReference type="PANTHER" id="PTHR30308:SF2">
    <property type="entry name" value="SSRA-BINDING PROTEIN"/>
    <property type="match status" value="1"/>
</dbReference>
<dbReference type="Gene3D" id="2.40.280.10">
    <property type="match status" value="1"/>
</dbReference>
<dbReference type="HAMAP" id="MF_00023">
    <property type="entry name" value="SmpB"/>
    <property type="match status" value="1"/>
</dbReference>
<dbReference type="InterPro" id="IPR023620">
    <property type="entry name" value="SmpB"/>
</dbReference>
<dbReference type="SUPFAM" id="SSF74982">
    <property type="entry name" value="Small protein B (SmpB)"/>
    <property type="match status" value="1"/>
</dbReference>
<protein>
    <recommendedName>
        <fullName evidence="1">SsrA-binding protein</fullName>
    </recommendedName>
    <alternativeName>
        <fullName evidence="1">Small protein B</fullName>
    </alternativeName>
</protein>
<dbReference type="GO" id="GO:0070930">
    <property type="term" value="P:trans-translation-dependent protein tagging"/>
    <property type="evidence" value="ECO:0007669"/>
    <property type="project" value="TreeGrafter"/>
</dbReference>
<dbReference type="EMBL" id="CP023668">
    <property type="protein sequence ID" value="ATG97635.1"/>
    <property type="molecule type" value="Genomic_DNA"/>
</dbReference>
<proteinExistence type="inferred from homology"/>
<dbReference type="Proteomes" id="UP000232227">
    <property type="component" value="Chromosome"/>
</dbReference>
<dbReference type="InterPro" id="IPR020081">
    <property type="entry name" value="SsrA-bd_prot_CS"/>
</dbReference>
<dbReference type="Pfam" id="PF01668">
    <property type="entry name" value="SmpB"/>
    <property type="match status" value="1"/>
</dbReference>
<dbReference type="PANTHER" id="PTHR30308">
    <property type="entry name" value="TMRNA-BINDING COMPONENT OF TRANS-TRANSLATION TAGGING COMPLEX"/>
    <property type="match status" value="1"/>
</dbReference>
<keyword evidence="1" id="KW-0963">Cytoplasm</keyword>
<dbReference type="GO" id="GO:0003723">
    <property type="term" value="F:RNA binding"/>
    <property type="evidence" value="ECO:0007669"/>
    <property type="project" value="UniProtKB-UniRule"/>
</dbReference>
<comment type="similarity">
    <text evidence="1">Belongs to the SmpB family.</text>
</comment>
<dbReference type="AlphaFoldDB" id="A0A291IRS9"/>
<comment type="function">
    <text evidence="1">Required for rescue of stalled ribosomes mediated by trans-translation. Binds to transfer-messenger RNA (tmRNA), required for stable association of tmRNA with ribosomes. tmRNA and SmpB together mimic tRNA shape, replacing the anticodon stem-loop with SmpB. tmRNA is encoded by the ssrA gene; the 2 termini fold to resemble tRNA(Ala) and it encodes a 'tag peptide', a short internal open reading frame. During trans-translation Ala-aminoacylated tmRNA acts like a tRNA, entering the A-site of stalled ribosomes, displacing the stalled mRNA. The ribosome then switches to translate the ORF on the tmRNA; the nascent peptide is terminated with the 'tag peptide' encoded by the tmRNA and targeted for degradation. The ribosome is freed to recommence translation, which seems to be the essential function of trans-translation.</text>
</comment>
<reference evidence="2 3" key="1">
    <citation type="submission" date="2017-09" db="EMBL/GenBank/DDBJ databases">
        <title>SPAdes assembly of the Mesoplasma lactucae genome.</title>
        <authorList>
            <person name="Knight T.F."/>
            <person name="Rubinstein R."/>
            <person name="Citino T."/>
        </authorList>
    </citation>
    <scope>NUCLEOTIDE SEQUENCE [LARGE SCALE GENOMIC DNA]</scope>
    <source>
        <strain evidence="2 3">831-C4</strain>
    </source>
</reference>
<keyword evidence="1" id="KW-0694">RNA-binding</keyword>
<dbReference type="RefSeq" id="WP_096862923.1">
    <property type="nucleotide sequence ID" value="NZ_CP023668.1"/>
</dbReference>
<evidence type="ECO:0000313" key="2">
    <source>
        <dbReference type="EMBL" id="ATG97635.1"/>
    </source>
</evidence>
<evidence type="ECO:0000256" key="1">
    <source>
        <dbReference type="HAMAP-Rule" id="MF_00023"/>
    </source>
</evidence>
<organism evidence="2 3">
    <name type="scientific">Mesoplasma lactucae ATCC 49193</name>
    <dbReference type="NCBI Taxonomy" id="81460"/>
    <lineage>
        <taxon>Bacteria</taxon>
        <taxon>Bacillati</taxon>
        <taxon>Mycoplasmatota</taxon>
        <taxon>Mollicutes</taxon>
        <taxon>Entomoplasmatales</taxon>
        <taxon>Entomoplasmataceae</taxon>
        <taxon>Mesoplasma</taxon>
    </lineage>
</organism>
<dbReference type="InterPro" id="IPR000037">
    <property type="entry name" value="SsrA-bd_prot"/>
</dbReference>
<dbReference type="NCBIfam" id="TIGR00086">
    <property type="entry name" value="smpB"/>
    <property type="match status" value="1"/>
</dbReference>
<dbReference type="OrthoDB" id="9805462at2"/>
<gene>
    <name evidence="1" type="primary">smpB</name>
    <name evidence="2" type="ORF">CP520_02740</name>
</gene>
<dbReference type="GO" id="GO:0005829">
    <property type="term" value="C:cytosol"/>
    <property type="evidence" value="ECO:0007669"/>
    <property type="project" value="TreeGrafter"/>
</dbReference>
<dbReference type="KEGG" id="mlac:CP520_02740"/>
<dbReference type="GO" id="GO:0070929">
    <property type="term" value="P:trans-translation"/>
    <property type="evidence" value="ECO:0007669"/>
    <property type="project" value="UniProtKB-UniRule"/>
</dbReference>
<keyword evidence="3" id="KW-1185">Reference proteome</keyword>
<accession>A0A291IRS9</accession>
<dbReference type="PROSITE" id="PS01317">
    <property type="entry name" value="SSRP"/>
    <property type="match status" value="1"/>
</dbReference>
<sequence length="148" mass="17446">MGVKDITVNKKARFNYEIIDTYEAGISLTGPEIKSIRAGDVSINEAFIIIRKGEAFVINMNIKKYDYANYTPKSLDPTRTRKLLLHKQEINRMLKRVTLEQLTLVPYKLYWKDDHVKMEIILGKGKKLHDKRETIKKRDQERNAKKFY</sequence>
<evidence type="ECO:0000313" key="3">
    <source>
        <dbReference type="Proteomes" id="UP000232227"/>
    </source>
</evidence>
<comment type="subcellular location">
    <subcellularLocation>
        <location evidence="1">Cytoplasm</location>
    </subcellularLocation>
    <text evidence="1">The tmRNA-SmpB complex associates with stalled 70S ribosomes.</text>
</comment>
<dbReference type="NCBIfam" id="NF003843">
    <property type="entry name" value="PRK05422.1"/>
    <property type="match status" value="1"/>
</dbReference>